<dbReference type="OrthoDB" id="3168445at2759"/>
<dbReference type="AlphaFoldDB" id="A0A371DX66"/>
<evidence type="ECO:0000313" key="3">
    <source>
        <dbReference type="Proteomes" id="UP000256964"/>
    </source>
</evidence>
<feature type="compositionally biased region" description="Low complexity" evidence="1">
    <location>
        <begin position="527"/>
        <end position="536"/>
    </location>
</feature>
<accession>A0A371DX66</accession>
<feature type="compositionally biased region" description="Polar residues" evidence="1">
    <location>
        <begin position="726"/>
        <end position="737"/>
    </location>
</feature>
<feature type="compositionally biased region" description="Low complexity" evidence="1">
    <location>
        <begin position="488"/>
        <end position="520"/>
    </location>
</feature>
<evidence type="ECO:0000313" key="2">
    <source>
        <dbReference type="EMBL" id="RDX57091.1"/>
    </source>
</evidence>
<name>A0A371DX66_9APHY</name>
<feature type="region of interest" description="Disordered" evidence="1">
    <location>
        <begin position="165"/>
        <end position="778"/>
    </location>
</feature>
<reference evidence="2 3" key="1">
    <citation type="journal article" date="2018" name="Biotechnol. Biofuels">
        <title>Integrative visual omics of the white-rot fungus Polyporus brumalis exposes the biotechnological potential of its oxidative enzymes for delignifying raw plant biomass.</title>
        <authorList>
            <person name="Miyauchi S."/>
            <person name="Rancon A."/>
            <person name="Drula E."/>
            <person name="Hage H."/>
            <person name="Chaduli D."/>
            <person name="Favel A."/>
            <person name="Grisel S."/>
            <person name="Henrissat B."/>
            <person name="Herpoel-Gimbert I."/>
            <person name="Ruiz-Duenas F.J."/>
            <person name="Chevret D."/>
            <person name="Hainaut M."/>
            <person name="Lin J."/>
            <person name="Wang M."/>
            <person name="Pangilinan J."/>
            <person name="Lipzen A."/>
            <person name="Lesage-Meessen L."/>
            <person name="Navarro D."/>
            <person name="Riley R."/>
            <person name="Grigoriev I.V."/>
            <person name="Zhou S."/>
            <person name="Raouche S."/>
            <person name="Rosso M.N."/>
        </authorList>
    </citation>
    <scope>NUCLEOTIDE SEQUENCE [LARGE SCALE GENOMIC DNA]</scope>
    <source>
        <strain evidence="2 3">BRFM 1820</strain>
    </source>
</reference>
<feature type="compositionally biased region" description="Pro residues" evidence="1">
    <location>
        <begin position="102"/>
        <end position="111"/>
    </location>
</feature>
<feature type="compositionally biased region" description="Low complexity" evidence="1">
    <location>
        <begin position="195"/>
        <end position="215"/>
    </location>
</feature>
<proteinExistence type="predicted"/>
<feature type="compositionally biased region" description="Low complexity" evidence="1">
    <location>
        <begin position="347"/>
        <end position="362"/>
    </location>
</feature>
<evidence type="ECO:0000256" key="1">
    <source>
        <dbReference type="SAM" id="MobiDB-lite"/>
    </source>
</evidence>
<keyword evidence="3" id="KW-1185">Reference proteome</keyword>
<dbReference type="Proteomes" id="UP000256964">
    <property type="component" value="Unassembled WGS sequence"/>
</dbReference>
<feature type="region of interest" description="Disordered" evidence="1">
    <location>
        <begin position="1"/>
        <end position="117"/>
    </location>
</feature>
<feature type="compositionally biased region" description="Low complexity" evidence="1">
    <location>
        <begin position="465"/>
        <end position="480"/>
    </location>
</feature>
<feature type="compositionally biased region" description="Polar residues" evidence="1">
    <location>
        <begin position="644"/>
        <end position="669"/>
    </location>
</feature>
<gene>
    <name evidence="2" type="ORF">OH76DRAFT_14351</name>
</gene>
<feature type="compositionally biased region" description="Pro residues" evidence="1">
    <location>
        <begin position="25"/>
        <end position="41"/>
    </location>
</feature>
<feature type="compositionally biased region" description="Low complexity" evidence="1">
    <location>
        <begin position="1"/>
        <end position="13"/>
    </location>
</feature>
<feature type="compositionally biased region" description="Polar residues" evidence="1">
    <location>
        <begin position="327"/>
        <end position="336"/>
    </location>
</feature>
<protein>
    <submittedName>
        <fullName evidence="2">Uncharacterized protein</fullName>
    </submittedName>
</protein>
<feature type="compositionally biased region" description="Basic and acidic residues" evidence="1">
    <location>
        <begin position="764"/>
        <end position="778"/>
    </location>
</feature>
<dbReference type="EMBL" id="KZ857379">
    <property type="protein sequence ID" value="RDX57091.1"/>
    <property type="molecule type" value="Genomic_DNA"/>
</dbReference>
<organism evidence="2 3">
    <name type="scientific">Lentinus brumalis</name>
    <dbReference type="NCBI Taxonomy" id="2498619"/>
    <lineage>
        <taxon>Eukaryota</taxon>
        <taxon>Fungi</taxon>
        <taxon>Dikarya</taxon>
        <taxon>Basidiomycota</taxon>
        <taxon>Agaricomycotina</taxon>
        <taxon>Agaricomycetes</taxon>
        <taxon>Polyporales</taxon>
        <taxon>Polyporaceae</taxon>
        <taxon>Lentinus</taxon>
    </lineage>
</organism>
<feature type="compositionally biased region" description="Low complexity" evidence="1">
    <location>
        <begin position="76"/>
        <end position="89"/>
    </location>
</feature>
<feature type="compositionally biased region" description="Basic and acidic residues" evidence="1">
    <location>
        <begin position="216"/>
        <end position="232"/>
    </location>
</feature>
<sequence length="778" mass="80998">MKDAPLPSLPDDAAPAKRPSDLAFRPPPPSDARPTRPPPTSSMPESARRPPHHSTTMPQPRPPPPQGNFFRRLTTKLRSSSSTQNPSQSAPHRKGTILRIPKAPPPAPPPNDFTSAEQRQAALRARGLIPASTSAARRFRDAEGFMMPLSEQEAEIDRRYAVVVPRSSSEEDAGASEARRIREAWLAKQHGTAPAGSGESADASASGDADACGEGSPRESDAMTRASKDGTVGDKSPVRATFVRAATLSPNAGEINIGGGSVSPPPPGSPLEAAVEDFCTAPSNHAKVGNALSGQRSGSADRPRAASPPGPARVPPNSSAPAAHAQEPSTPSSASAVTEKVSRWLRTSSDTPTPTAASSSTPNTIPLSDSPRPSVERDHDEAPTPIALTTPTGTVRVRKEKPPPIVITGHRPQDSHSHPKAAQVIALTIAAPSDSEATSSEGRPSIETRGRGGSTGPPRLAHDISTSSNVTGLTSTSSGTAGTGTTGGRSRTSTLPALSPTRTVSSSGASSSLPTPTTTSCARDASISRASTSQSSDGGHETHVRPRRGTTGELNTNLKAKGKTPAGVIMEEYSETDPSSEGGEGEFGTKPVALPQPSRQDGVAVPRPRPQPQVNGNGRVQVLEAQTKANNRKSFSLFGKKSFDSQAPRDTTRTSSSMSNLRRAFTSSKPRPKSTLALSPVAEQGQGVSELSVTGGLGVGKKKSKMFDASHLPTSPTFPPSAFPPRQSTSSVSSDGKTTGVGLRPRQAVAPTMHSRGSILHHAHFIEDEESRRLSEMA</sequence>